<reference evidence="3 4" key="1">
    <citation type="submission" date="2019-12" db="EMBL/GenBank/DDBJ databases">
        <title>Strain KN286 was isolated from seawater, which was collected from Caroline Seamount in the tropical western Pacific.</title>
        <authorList>
            <person name="Wang Q."/>
        </authorList>
    </citation>
    <scope>NUCLEOTIDE SEQUENCE [LARGE SCALE GENOMIC DNA]</scope>
    <source>
        <strain evidence="3 4">KN286</strain>
    </source>
</reference>
<dbReference type="Gene3D" id="3.10.129.10">
    <property type="entry name" value="Hotdog Thioesterase"/>
    <property type="match status" value="1"/>
</dbReference>
<protein>
    <recommendedName>
        <fullName evidence="2">FAS1-like dehydratase domain-containing protein</fullName>
    </recommendedName>
</protein>
<evidence type="ECO:0000313" key="4">
    <source>
        <dbReference type="Proteomes" id="UP000436016"/>
    </source>
</evidence>
<gene>
    <name evidence="3" type="ORF">GSH16_01735</name>
</gene>
<dbReference type="AlphaFoldDB" id="A0A6B0TSH2"/>
<feature type="region of interest" description="Disordered" evidence="1">
    <location>
        <begin position="144"/>
        <end position="166"/>
    </location>
</feature>
<dbReference type="PANTHER" id="PTHR28152:SF1">
    <property type="entry name" value="HYDROXYACYL-THIOESTER DEHYDRATASE TYPE 2, MITOCHONDRIAL"/>
    <property type="match status" value="1"/>
</dbReference>
<dbReference type="GO" id="GO:0019171">
    <property type="term" value="F:(3R)-hydroxyacyl-[acyl-carrier-protein] dehydratase activity"/>
    <property type="evidence" value="ECO:0007669"/>
    <property type="project" value="TreeGrafter"/>
</dbReference>
<evidence type="ECO:0000256" key="1">
    <source>
        <dbReference type="SAM" id="MobiDB-lite"/>
    </source>
</evidence>
<dbReference type="PANTHER" id="PTHR28152">
    <property type="entry name" value="HYDROXYACYL-THIOESTER DEHYDRATASE TYPE 2, MITOCHONDRIAL"/>
    <property type="match status" value="1"/>
</dbReference>
<dbReference type="EMBL" id="WUWG01000001">
    <property type="protein sequence ID" value="MXU64152.1"/>
    <property type="molecule type" value="Genomic_DNA"/>
</dbReference>
<feature type="domain" description="FAS1-like dehydratase" evidence="2">
    <location>
        <begin position="72"/>
        <end position="133"/>
    </location>
</feature>
<dbReference type="InterPro" id="IPR039569">
    <property type="entry name" value="FAS1-like_DH_region"/>
</dbReference>
<proteinExistence type="predicted"/>
<organism evidence="3 4">
    <name type="scientific">Oceanomicrobium pacificus</name>
    <dbReference type="NCBI Taxonomy" id="2692916"/>
    <lineage>
        <taxon>Bacteria</taxon>
        <taxon>Pseudomonadati</taxon>
        <taxon>Pseudomonadota</taxon>
        <taxon>Alphaproteobacteria</taxon>
        <taxon>Rhodobacterales</taxon>
        <taxon>Paracoccaceae</taxon>
        <taxon>Oceanomicrobium</taxon>
    </lineage>
</organism>
<name>A0A6B0TSH2_9RHOB</name>
<dbReference type="RefSeq" id="WP_160851269.1">
    <property type="nucleotide sequence ID" value="NZ_WUWG01000001.1"/>
</dbReference>
<accession>A0A6B0TSH2</accession>
<dbReference type="Pfam" id="PF13452">
    <property type="entry name" value="FAS1_DH_region"/>
    <property type="match status" value="1"/>
</dbReference>
<sequence>MSRTANMTRQTIHDRIDPMRVAAMHATLGRDGPPPATGDALPPFWHWAGFWDCQPPDRLGRDGHPALGGFLPDLGLPRRMWAGGRLRFLGPLRIGEAATRASRILKIAEKTGRSGPLAFVTVEHRIMQGDRVALTEEQDLVYREDPVPGAPQPQPAAAPTDEVQATRHKGDPVTLFRYSALTFNGHRIHYDRDYCRDVEGYPGLVVHGPLLAQMLVDRADATLGGLASFAFRAMAPVFDGEPFEVCHRPEGDGLALWIRGADGRLAMQATANQPFR</sequence>
<evidence type="ECO:0000259" key="2">
    <source>
        <dbReference type="Pfam" id="PF13452"/>
    </source>
</evidence>
<evidence type="ECO:0000313" key="3">
    <source>
        <dbReference type="EMBL" id="MXU64152.1"/>
    </source>
</evidence>
<keyword evidence="4" id="KW-1185">Reference proteome</keyword>
<dbReference type="InterPro" id="IPR029069">
    <property type="entry name" value="HotDog_dom_sf"/>
</dbReference>
<comment type="caution">
    <text evidence="3">The sequence shown here is derived from an EMBL/GenBank/DDBJ whole genome shotgun (WGS) entry which is preliminary data.</text>
</comment>
<dbReference type="InterPro" id="IPR052741">
    <property type="entry name" value="Mitochondrial_HTD2"/>
</dbReference>
<dbReference type="Proteomes" id="UP000436016">
    <property type="component" value="Unassembled WGS sequence"/>
</dbReference>
<dbReference type="SUPFAM" id="SSF54637">
    <property type="entry name" value="Thioesterase/thiol ester dehydrase-isomerase"/>
    <property type="match status" value="2"/>
</dbReference>